<evidence type="ECO:0000313" key="2">
    <source>
        <dbReference type="EMBL" id="CAH1421560.1"/>
    </source>
</evidence>
<sequence length="117" mass="12360">MAFTLCPSQPPPHRNSFSSWQPSPQLNPTISDNASTAATASSTTIEASPITTMAANCLIKSLDMVSLSPTPSPFSYLSDLQQSSRPSAVDYVAAIFSAPPTSSNTANGAKLQYRFCN</sequence>
<keyword evidence="3" id="KW-1185">Reference proteome</keyword>
<feature type="region of interest" description="Disordered" evidence="1">
    <location>
        <begin position="1"/>
        <end position="43"/>
    </location>
</feature>
<dbReference type="Proteomes" id="UP001157418">
    <property type="component" value="Unassembled WGS sequence"/>
</dbReference>
<comment type="caution">
    <text evidence="2">The sequence shown here is derived from an EMBL/GenBank/DDBJ whole genome shotgun (WGS) entry which is preliminary data.</text>
</comment>
<protein>
    <submittedName>
        <fullName evidence="2">Uncharacterized protein</fullName>
    </submittedName>
</protein>
<reference evidence="2 3" key="1">
    <citation type="submission" date="2022-01" db="EMBL/GenBank/DDBJ databases">
        <authorList>
            <person name="Xiong W."/>
            <person name="Schranz E."/>
        </authorList>
    </citation>
    <scope>NUCLEOTIDE SEQUENCE [LARGE SCALE GENOMIC DNA]</scope>
</reference>
<accession>A0AAU9MI20</accession>
<dbReference type="AlphaFoldDB" id="A0AAU9MI20"/>
<evidence type="ECO:0000256" key="1">
    <source>
        <dbReference type="SAM" id="MobiDB-lite"/>
    </source>
</evidence>
<dbReference type="EMBL" id="CAKMRJ010001112">
    <property type="protein sequence ID" value="CAH1421560.1"/>
    <property type="molecule type" value="Genomic_DNA"/>
</dbReference>
<feature type="compositionally biased region" description="Polar residues" evidence="1">
    <location>
        <begin position="15"/>
        <end position="28"/>
    </location>
</feature>
<evidence type="ECO:0000313" key="3">
    <source>
        <dbReference type="Proteomes" id="UP001157418"/>
    </source>
</evidence>
<proteinExistence type="predicted"/>
<name>A0AAU9MI20_9ASTR</name>
<gene>
    <name evidence="2" type="ORF">LVIROSA_LOCUS8954</name>
</gene>
<feature type="compositionally biased region" description="Low complexity" evidence="1">
    <location>
        <begin position="29"/>
        <end position="43"/>
    </location>
</feature>
<organism evidence="2 3">
    <name type="scientific">Lactuca virosa</name>
    <dbReference type="NCBI Taxonomy" id="75947"/>
    <lineage>
        <taxon>Eukaryota</taxon>
        <taxon>Viridiplantae</taxon>
        <taxon>Streptophyta</taxon>
        <taxon>Embryophyta</taxon>
        <taxon>Tracheophyta</taxon>
        <taxon>Spermatophyta</taxon>
        <taxon>Magnoliopsida</taxon>
        <taxon>eudicotyledons</taxon>
        <taxon>Gunneridae</taxon>
        <taxon>Pentapetalae</taxon>
        <taxon>asterids</taxon>
        <taxon>campanulids</taxon>
        <taxon>Asterales</taxon>
        <taxon>Asteraceae</taxon>
        <taxon>Cichorioideae</taxon>
        <taxon>Cichorieae</taxon>
        <taxon>Lactucinae</taxon>
        <taxon>Lactuca</taxon>
    </lineage>
</organism>